<reference evidence="3" key="1">
    <citation type="submission" date="2016-11" db="UniProtKB">
        <authorList>
            <consortium name="WormBaseParasite"/>
        </authorList>
    </citation>
    <scope>IDENTIFICATION</scope>
</reference>
<sequence length="92" mass="10873">MICKVIVLAAHILNAAFIDESENPRRIHYCQRKSVARALIRMEVIIEGNSLRRKTCYERMFAGNVWEIYLYCCPGWDKWLIRWCVLPLPFGI</sequence>
<feature type="signal peptide" evidence="1">
    <location>
        <begin position="1"/>
        <end position="15"/>
    </location>
</feature>
<protein>
    <submittedName>
        <fullName evidence="3">Secreted protein</fullName>
    </submittedName>
</protein>
<evidence type="ECO:0000313" key="3">
    <source>
        <dbReference type="WBParaSite" id="Hba_00656"/>
    </source>
</evidence>
<evidence type="ECO:0000256" key="1">
    <source>
        <dbReference type="SAM" id="SignalP"/>
    </source>
</evidence>
<dbReference type="Proteomes" id="UP000095283">
    <property type="component" value="Unplaced"/>
</dbReference>
<evidence type="ECO:0000313" key="2">
    <source>
        <dbReference type="Proteomes" id="UP000095283"/>
    </source>
</evidence>
<dbReference type="WBParaSite" id="Hba_00656">
    <property type="protein sequence ID" value="Hba_00656"/>
    <property type="gene ID" value="Hba_00656"/>
</dbReference>
<dbReference type="AlphaFoldDB" id="A0A1I7W7N5"/>
<feature type="chain" id="PRO_5012995201" evidence="1">
    <location>
        <begin position="16"/>
        <end position="92"/>
    </location>
</feature>
<accession>A0A1I7W7N5</accession>
<name>A0A1I7W7N5_HETBA</name>
<keyword evidence="2" id="KW-1185">Reference proteome</keyword>
<proteinExistence type="predicted"/>
<organism evidence="2 3">
    <name type="scientific">Heterorhabditis bacteriophora</name>
    <name type="common">Entomopathogenic nematode worm</name>
    <dbReference type="NCBI Taxonomy" id="37862"/>
    <lineage>
        <taxon>Eukaryota</taxon>
        <taxon>Metazoa</taxon>
        <taxon>Ecdysozoa</taxon>
        <taxon>Nematoda</taxon>
        <taxon>Chromadorea</taxon>
        <taxon>Rhabditida</taxon>
        <taxon>Rhabditina</taxon>
        <taxon>Rhabditomorpha</taxon>
        <taxon>Strongyloidea</taxon>
        <taxon>Heterorhabditidae</taxon>
        <taxon>Heterorhabditis</taxon>
    </lineage>
</organism>
<keyword evidence="1" id="KW-0732">Signal</keyword>